<protein>
    <submittedName>
        <fullName evidence="10">Uncharacterized membrane protein YccC</fullName>
    </submittedName>
</protein>
<dbReference type="PANTHER" id="PTHR30509:SF8">
    <property type="entry name" value="INNER MEMBRANE PROTEIN YCCS"/>
    <property type="match status" value="1"/>
</dbReference>
<dbReference type="EMBL" id="FPBK01000002">
    <property type="protein sequence ID" value="SFU40480.1"/>
    <property type="molecule type" value="Genomic_DNA"/>
</dbReference>
<proteinExistence type="inferred from homology"/>
<evidence type="ECO:0000256" key="1">
    <source>
        <dbReference type="ARBA" id="ARBA00004651"/>
    </source>
</evidence>
<feature type="transmembrane region" description="Helical" evidence="7">
    <location>
        <begin position="136"/>
        <end position="160"/>
    </location>
</feature>
<dbReference type="InterPro" id="IPR049453">
    <property type="entry name" value="Memb_transporter_dom"/>
</dbReference>
<evidence type="ECO:0000256" key="2">
    <source>
        <dbReference type="ARBA" id="ARBA00022475"/>
    </source>
</evidence>
<dbReference type="Proteomes" id="UP000199138">
    <property type="component" value="Unassembled WGS sequence"/>
</dbReference>
<keyword evidence="2" id="KW-1003">Cell membrane</keyword>
<feature type="domain" description="Integral membrane protein YccS N-terminal" evidence="8">
    <location>
        <begin position="68"/>
        <end position="339"/>
    </location>
</feature>
<dbReference type="RefSeq" id="WP_093024041.1">
    <property type="nucleotide sequence ID" value="NZ_FPBK01000002.1"/>
</dbReference>
<feature type="transmembrane region" description="Helical" evidence="7">
    <location>
        <begin position="17"/>
        <end position="34"/>
    </location>
</feature>
<evidence type="ECO:0000259" key="8">
    <source>
        <dbReference type="Pfam" id="PF12805"/>
    </source>
</evidence>
<reference evidence="10 11" key="1">
    <citation type="submission" date="2016-10" db="EMBL/GenBank/DDBJ databases">
        <authorList>
            <person name="de Groot N.N."/>
        </authorList>
    </citation>
    <scope>NUCLEOTIDE SEQUENCE [LARGE SCALE GENOMIC DNA]</scope>
    <source>
        <strain evidence="10 11">CGMCC 1.12333</strain>
    </source>
</reference>
<feature type="transmembrane region" description="Helical" evidence="7">
    <location>
        <begin position="114"/>
        <end position="130"/>
    </location>
</feature>
<dbReference type="OrthoDB" id="8670769at2"/>
<keyword evidence="5 7" id="KW-0472">Membrane</keyword>
<keyword evidence="4 7" id="KW-1133">Transmembrane helix</keyword>
<dbReference type="Pfam" id="PF12805">
    <property type="entry name" value="FUSC-like"/>
    <property type="match status" value="1"/>
</dbReference>
<feature type="transmembrane region" description="Helical" evidence="7">
    <location>
        <begin position="89"/>
        <end position="107"/>
    </location>
</feature>
<comment type="subcellular location">
    <subcellularLocation>
        <location evidence="1">Cell membrane</location>
        <topology evidence="1">Multi-pass membrane protein</topology>
    </subcellularLocation>
</comment>
<feature type="transmembrane region" description="Helical" evidence="7">
    <location>
        <begin position="466"/>
        <end position="482"/>
    </location>
</feature>
<evidence type="ECO:0000256" key="7">
    <source>
        <dbReference type="SAM" id="Phobius"/>
    </source>
</evidence>
<sequence>MTQQLLLFLKTYDFRKGILFAVLGFGVFLGGSFLFPGTPFPIAMGMGILLSAISDVPGTKKHNLIGIATGILFAIVSFSLVHLTKYNTWLLLTTISVLVFFLSYISIFGLRASMVSFSGILAVALGFVNVGPDADFYKSAIFIIVGSGVYILVNSIINLIKPKQIAEQLLVECMQLTADYLKIRGQIALTKNRKPLLDKLLGLQIAINAKHENIREIVLRENANAIGSGYARRQLLIFVELVDILELAIANPINYEDFDEKFKEYPRVLLPFTNLLNTSSQLIKELSFKISHHSITAQGNELRKILDDINAAIEDYKQHVNIQNRRENVLILRNLADYEERQIQKIETIERIIADDYTFDEAKEALEPQRFITSQDYSLRRLRDNFNFSSIIFKHALRHTLAVITGFLIGTYFEISNTYWILITIFVIMRPNYGVTKKRTSERVIGTVIGALVAFAIIYITDNHYIYGIITFFAMIFAFTYIQRNYLKAATAITINIIFVFAILTSDPFNIISSRIIDTIIGAGLSMIFNYFFWPVWESKTLANFLQNSLKANENYIDEVAKIYIEKNRIITEYKLSRKMAFIQMGNLHAAFQRMTQEPKSKQNKMPELYEVVVIQHTFLSAAAALGTYIQSHETTEASEYFKTYINGIKARISNCLALLSKEDTTKFDFSAVEKAHKYLGNIYKELDQEREEELAAGQIAISKKLQSNLKEIRLVYDQLGYLYNLSQDLENNMRKFVS</sequence>
<dbReference type="Pfam" id="PF13515">
    <property type="entry name" value="FUSC_2"/>
    <property type="match status" value="1"/>
</dbReference>
<feature type="domain" description="Integral membrane bound transporter" evidence="9">
    <location>
        <begin position="407"/>
        <end position="528"/>
    </location>
</feature>
<evidence type="ECO:0000256" key="3">
    <source>
        <dbReference type="ARBA" id="ARBA00022692"/>
    </source>
</evidence>
<organism evidence="10 11">
    <name type="scientific">Pustulibacterium marinum</name>
    <dbReference type="NCBI Taxonomy" id="1224947"/>
    <lineage>
        <taxon>Bacteria</taxon>
        <taxon>Pseudomonadati</taxon>
        <taxon>Bacteroidota</taxon>
        <taxon>Flavobacteriia</taxon>
        <taxon>Flavobacteriales</taxon>
        <taxon>Flavobacteriaceae</taxon>
        <taxon>Pustulibacterium</taxon>
    </lineage>
</organism>
<evidence type="ECO:0000256" key="5">
    <source>
        <dbReference type="ARBA" id="ARBA00023136"/>
    </source>
</evidence>
<dbReference type="STRING" id="1224947.SAMN05216480_102294"/>
<feature type="transmembrane region" description="Helical" evidence="7">
    <location>
        <begin position="396"/>
        <end position="413"/>
    </location>
</feature>
<keyword evidence="3 7" id="KW-0812">Transmembrane</keyword>
<feature type="transmembrane region" description="Helical" evidence="7">
    <location>
        <begin position="512"/>
        <end position="534"/>
    </location>
</feature>
<evidence type="ECO:0000256" key="4">
    <source>
        <dbReference type="ARBA" id="ARBA00022989"/>
    </source>
</evidence>
<accession>A0A1I7FWF4</accession>
<feature type="transmembrane region" description="Helical" evidence="7">
    <location>
        <begin position="443"/>
        <end position="460"/>
    </location>
</feature>
<evidence type="ECO:0000259" key="9">
    <source>
        <dbReference type="Pfam" id="PF13515"/>
    </source>
</evidence>
<feature type="transmembrane region" description="Helical" evidence="7">
    <location>
        <begin position="489"/>
        <end position="506"/>
    </location>
</feature>
<evidence type="ECO:0000313" key="11">
    <source>
        <dbReference type="Proteomes" id="UP000199138"/>
    </source>
</evidence>
<dbReference type="InterPro" id="IPR032692">
    <property type="entry name" value="YccS_N"/>
</dbReference>
<feature type="transmembrane region" description="Helical" evidence="7">
    <location>
        <begin position="64"/>
        <end position="83"/>
    </location>
</feature>
<dbReference type="AlphaFoldDB" id="A0A1I7FWF4"/>
<evidence type="ECO:0000256" key="6">
    <source>
        <dbReference type="ARBA" id="ARBA00043993"/>
    </source>
</evidence>
<gene>
    <name evidence="10" type="ORF">SAMN05216480_102294</name>
</gene>
<comment type="similarity">
    <text evidence="6">Belongs to the YccS/YhfK family.</text>
</comment>
<evidence type="ECO:0000313" key="10">
    <source>
        <dbReference type="EMBL" id="SFU40480.1"/>
    </source>
</evidence>
<dbReference type="PANTHER" id="PTHR30509">
    <property type="entry name" value="P-HYDROXYBENZOIC ACID EFFLUX PUMP SUBUNIT-RELATED"/>
    <property type="match status" value="1"/>
</dbReference>
<dbReference type="GO" id="GO:0005886">
    <property type="term" value="C:plasma membrane"/>
    <property type="evidence" value="ECO:0007669"/>
    <property type="project" value="UniProtKB-SubCell"/>
</dbReference>
<name>A0A1I7FWF4_9FLAO</name>
<keyword evidence="11" id="KW-1185">Reference proteome</keyword>